<sequence>MATSGAANCDGLTRRHGIKVMCRVSVEECVLAVGGVVGCDSIVSASRMNNAIVLFLNSIEKANEVVQKGIVINNELTPVLPLSSPSRKIVISNVPPFVSDDCIAKELSSFSKLVSPFRKIALGCKSPLLKHVVSFRRQVYMILKNNTDELNLSFNVKVEGFNYIICATSESIMKCFGCNKIGHLIRACPDKIDGIDAAQTNSQSNVSEVVSVTDVVAASIVDESVAEVPVVTESKNLTMAEVVAGTSAVTDSMSSEMAGIKGNTTVLTGNISITDKTVCEVDVEVEMETESVFKVPTKRKKVCQSKVTKQVKKDKNETESTVSDNDGDSTDSNASGCSYLSSQNENESENQPTVHRAEEISKFLRDTKGLPGVQVEDYFPDCSTFINDVKILMKEGAFADKEVYRLRKIVSKIKKQILKNGKQDMV</sequence>
<evidence type="ECO:0000259" key="3">
    <source>
        <dbReference type="PROSITE" id="PS50158"/>
    </source>
</evidence>
<dbReference type="Gene3D" id="4.10.60.10">
    <property type="entry name" value="Zinc finger, CCHC-type"/>
    <property type="match status" value="1"/>
</dbReference>
<evidence type="ECO:0000313" key="4">
    <source>
        <dbReference type="EMBL" id="KAL0148212.1"/>
    </source>
</evidence>
<feature type="region of interest" description="Disordered" evidence="2">
    <location>
        <begin position="306"/>
        <end position="354"/>
    </location>
</feature>
<reference evidence="4 5" key="1">
    <citation type="submission" date="2024-05" db="EMBL/GenBank/DDBJ databases">
        <title>Genome sequencing and assembly of Indian major carp, Cirrhinus mrigala (Hamilton, 1822).</title>
        <authorList>
            <person name="Mohindra V."/>
            <person name="Chowdhury L.M."/>
            <person name="Lal K."/>
            <person name="Jena J.K."/>
        </authorList>
    </citation>
    <scope>NUCLEOTIDE SEQUENCE [LARGE SCALE GENOMIC DNA]</scope>
    <source>
        <strain evidence="4">CM1030</strain>
        <tissue evidence="4">Blood</tissue>
    </source>
</reference>
<dbReference type="InterPro" id="IPR001878">
    <property type="entry name" value="Znf_CCHC"/>
</dbReference>
<evidence type="ECO:0000256" key="2">
    <source>
        <dbReference type="SAM" id="MobiDB-lite"/>
    </source>
</evidence>
<dbReference type="PROSITE" id="PS50158">
    <property type="entry name" value="ZF_CCHC"/>
    <property type="match status" value="1"/>
</dbReference>
<name>A0ABD0MHK4_CIRMR</name>
<organism evidence="4 5">
    <name type="scientific">Cirrhinus mrigala</name>
    <name type="common">Mrigala</name>
    <dbReference type="NCBI Taxonomy" id="683832"/>
    <lineage>
        <taxon>Eukaryota</taxon>
        <taxon>Metazoa</taxon>
        <taxon>Chordata</taxon>
        <taxon>Craniata</taxon>
        <taxon>Vertebrata</taxon>
        <taxon>Euteleostomi</taxon>
        <taxon>Actinopterygii</taxon>
        <taxon>Neopterygii</taxon>
        <taxon>Teleostei</taxon>
        <taxon>Ostariophysi</taxon>
        <taxon>Cypriniformes</taxon>
        <taxon>Cyprinidae</taxon>
        <taxon>Labeoninae</taxon>
        <taxon>Labeonini</taxon>
        <taxon>Cirrhinus</taxon>
    </lineage>
</organism>
<feature type="compositionally biased region" description="Polar residues" evidence="2">
    <location>
        <begin position="319"/>
        <end position="353"/>
    </location>
</feature>
<dbReference type="AlphaFoldDB" id="A0ABD0MHK4"/>
<proteinExistence type="predicted"/>
<keyword evidence="1" id="KW-0862">Zinc</keyword>
<feature type="domain" description="CCHC-type" evidence="3">
    <location>
        <begin position="174"/>
        <end position="190"/>
    </location>
</feature>
<dbReference type="SUPFAM" id="SSF57756">
    <property type="entry name" value="Retrovirus zinc finger-like domains"/>
    <property type="match status" value="1"/>
</dbReference>
<gene>
    <name evidence="4" type="ORF">M9458_056444</name>
</gene>
<evidence type="ECO:0000313" key="5">
    <source>
        <dbReference type="Proteomes" id="UP001529510"/>
    </source>
</evidence>
<protein>
    <recommendedName>
        <fullName evidence="3">CCHC-type domain-containing protein</fullName>
    </recommendedName>
</protein>
<accession>A0ABD0MHK4</accession>
<dbReference type="GO" id="GO:0008270">
    <property type="term" value="F:zinc ion binding"/>
    <property type="evidence" value="ECO:0007669"/>
    <property type="project" value="UniProtKB-KW"/>
</dbReference>
<dbReference type="InterPro" id="IPR036875">
    <property type="entry name" value="Znf_CCHC_sf"/>
</dbReference>
<comment type="caution">
    <text evidence="4">The sequence shown here is derived from an EMBL/GenBank/DDBJ whole genome shotgun (WGS) entry which is preliminary data.</text>
</comment>
<dbReference type="Proteomes" id="UP001529510">
    <property type="component" value="Unassembled WGS sequence"/>
</dbReference>
<dbReference type="EMBL" id="JAMKFB020000709">
    <property type="protein sequence ID" value="KAL0148212.1"/>
    <property type="molecule type" value="Genomic_DNA"/>
</dbReference>
<keyword evidence="5" id="KW-1185">Reference proteome</keyword>
<keyword evidence="1" id="KW-0863">Zinc-finger</keyword>
<keyword evidence="1" id="KW-0479">Metal-binding</keyword>
<evidence type="ECO:0000256" key="1">
    <source>
        <dbReference type="PROSITE-ProRule" id="PRU00047"/>
    </source>
</evidence>